<gene>
    <name evidence="1" type="ORF">GSLYS_00012967001</name>
</gene>
<evidence type="ECO:0000313" key="2">
    <source>
        <dbReference type="Proteomes" id="UP001497497"/>
    </source>
</evidence>
<name>A0AAV2HZI9_LYMST</name>
<protein>
    <submittedName>
        <fullName evidence="1">Uncharacterized protein</fullName>
    </submittedName>
</protein>
<dbReference type="AlphaFoldDB" id="A0AAV2HZI9"/>
<sequence length="218" mass="24427">MGKDDDKNVLKRGSVSKKDLMDEHVRLVQKEKELSQKYDEVKAIFQKLDEAYQTSKGTFSVQRYGKLKDMIKSATSESNIQQIQQAIQASPGQTAAWSGLTGLLSKAKVLSGESQDPALAQPPAKAPEKSSSFIKKIKKLTGFSDDPITDEEVMSEAQLTRDNGRKQRAITLLTNQLSKAVTQLEKLRQYYEASKSHAPPKRYQELKEMIKNACAEKF</sequence>
<evidence type="ECO:0000313" key="1">
    <source>
        <dbReference type="EMBL" id="CAL1539146.1"/>
    </source>
</evidence>
<reference evidence="1 2" key="1">
    <citation type="submission" date="2024-04" db="EMBL/GenBank/DDBJ databases">
        <authorList>
            <consortium name="Genoscope - CEA"/>
            <person name="William W."/>
        </authorList>
    </citation>
    <scope>NUCLEOTIDE SEQUENCE [LARGE SCALE GENOMIC DNA]</scope>
</reference>
<accession>A0AAV2HZI9</accession>
<proteinExistence type="predicted"/>
<dbReference type="Proteomes" id="UP001497497">
    <property type="component" value="Unassembled WGS sequence"/>
</dbReference>
<comment type="caution">
    <text evidence="1">The sequence shown here is derived from an EMBL/GenBank/DDBJ whole genome shotgun (WGS) entry which is preliminary data.</text>
</comment>
<dbReference type="EMBL" id="CAXITT010000328">
    <property type="protein sequence ID" value="CAL1539146.1"/>
    <property type="molecule type" value="Genomic_DNA"/>
</dbReference>
<organism evidence="1 2">
    <name type="scientific">Lymnaea stagnalis</name>
    <name type="common">Great pond snail</name>
    <name type="synonym">Helix stagnalis</name>
    <dbReference type="NCBI Taxonomy" id="6523"/>
    <lineage>
        <taxon>Eukaryota</taxon>
        <taxon>Metazoa</taxon>
        <taxon>Spiralia</taxon>
        <taxon>Lophotrochozoa</taxon>
        <taxon>Mollusca</taxon>
        <taxon>Gastropoda</taxon>
        <taxon>Heterobranchia</taxon>
        <taxon>Euthyneura</taxon>
        <taxon>Panpulmonata</taxon>
        <taxon>Hygrophila</taxon>
        <taxon>Lymnaeoidea</taxon>
        <taxon>Lymnaeidae</taxon>
        <taxon>Lymnaea</taxon>
    </lineage>
</organism>
<keyword evidence="2" id="KW-1185">Reference proteome</keyword>